<protein>
    <submittedName>
        <fullName evidence="1">Uncharacterized protein</fullName>
    </submittedName>
</protein>
<dbReference type="EMBL" id="JAPFFF010000433">
    <property type="protein sequence ID" value="KAK8834309.1"/>
    <property type="molecule type" value="Genomic_DNA"/>
</dbReference>
<sequence>MSREIIDLTQNSDSDEDEKIIKVPIAEEPIDVSNQKTISRSESTDFPQTMIFTPYPGSINDPLGMPLIDTAHSIAYTFSSSNIDPFSNLIRLLHQNLNDGNSLFNQITQSLAFNAKPVEFFPLLLQLINYKQNHPAFLRHLAIKSVIALSVNNPELCRAVLDNVKFFIEISKENNDEFLDDVLQLYQVVCDYATNNDALAIISDISSRKLIHHLISDEEKKAFPSVHDPIRVKVYSILALLAHYGDAFTDSIVDEIIKKSNFPGKGHLSRQIMWPAIVCIDQFLKQPNTRAYKKLQDSKEMLYAKLGLDVIACEKDKDDELRILVLKIFLEILDEFYEESINPFFLFQIETSLISMKHFASEPVRQMAEVLLKRLKVEMN</sequence>
<keyword evidence="3" id="KW-1185">Reference proteome</keyword>
<reference evidence="1 3" key="1">
    <citation type="submission" date="2024-04" db="EMBL/GenBank/DDBJ databases">
        <title>Tritrichomonas musculus Genome.</title>
        <authorList>
            <person name="Alves-Ferreira E."/>
            <person name="Grigg M."/>
            <person name="Lorenzi H."/>
            <person name="Galac M."/>
        </authorList>
    </citation>
    <scope>NUCLEOTIDE SEQUENCE [LARGE SCALE GENOMIC DNA]</scope>
    <source>
        <strain evidence="1 3">EAF2021</strain>
    </source>
</reference>
<dbReference type="InterPro" id="IPR016024">
    <property type="entry name" value="ARM-type_fold"/>
</dbReference>
<dbReference type="SUPFAM" id="SSF48371">
    <property type="entry name" value="ARM repeat"/>
    <property type="match status" value="1"/>
</dbReference>
<comment type="caution">
    <text evidence="1">The sequence shown here is derived from an EMBL/GenBank/DDBJ whole genome shotgun (WGS) entry which is preliminary data.</text>
</comment>
<evidence type="ECO:0000313" key="3">
    <source>
        <dbReference type="Proteomes" id="UP001470230"/>
    </source>
</evidence>
<proteinExistence type="predicted"/>
<dbReference type="EMBL" id="JAPFFF010000003">
    <property type="protein sequence ID" value="KAK8893355.1"/>
    <property type="molecule type" value="Genomic_DNA"/>
</dbReference>
<evidence type="ECO:0000313" key="1">
    <source>
        <dbReference type="EMBL" id="KAK8834309.1"/>
    </source>
</evidence>
<name>A0ABR2GK59_9EUKA</name>
<evidence type="ECO:0000313" key="2">
    <source>
        <dbReference type="EMBL" id="KAK8893355.1"/>
    </source>
</evidence>
<accession>A0ABR2GK59</accession>
<gene>
    <name evidence="2" type="ORF">M9Y10_021772</name>
    <name evidence="1" type="ORF">M9Y10_031707</name>
</gene>
<organism evidence="1 3">
    <name type="scientific">Tritrichomonas musculus</name>
    <dbReference type="NCBI Taxonomy" id="1915356"/>
    <lineage>
        <taxon>Eukaryota</taxon>
        <taxon>Metamonada</taxon>
        <taxon>Parabasalia</taxon>
        <taxon>Tritrichomonadida</taxon>
        <taxon>Tritrichomonadidae</taxon>
        <taxon>Tritrichomonas</taxon>
    </lineage>
</organism>
<dbReference type="Proteomes" id="UP001470230">
    <property type="component" value="Unassembled WGS sequence"/>
</dbReference>